<reference evidence="6 7" key="1">
    <citation type="journal article" date="2007" name="Archaea">
        <title>The genome of Hyperthermus butylicus: a sulfur-reducing, peptide fermenting, neutrophilic Crenarchaeote growing up to 108 degrees C.</title>
        <authorList>
            <person name="Brugger K."/>
            <person name="Chen L."/>
            <person name="Stark M."/>
            <person name="Zibat A."/>
            <person name="Redder P."/>
            <person name="Ruepp A."/>
            <person name="Awayez M."/>
            <person name="She Q."/>
            <person name="Garrett R.A."/>
            <person name="Klenk H.P."/>
        </authorList>
    </citation>
    <scope>NUCLEOTIDE SEQUENCE [LARGE SCALE GENOMIC DNA]</scope>
    <source>
        <strain evidence="7">DSM 5456 / JCM 9403 / PLM1-5</strain>
    </source>
</reference>
<evidence type="ECO:0000256" key="1">
    <source>
        <dbReference type="ARBA" id="ARBA00022598"/>
    </source>
</evidence>
<dbReference type="RefSeq" id="WP_011822484.1">
    <property type="nucleotide sequence ID" value="NC_008818.1"/>
</dbReference>
<dbReference type="GeneID" id="4781737"/>
<dbReference type="InterPro" id="IPR011761">
    <property type="entry name" value="ATP-grasp"/>
</dbReference>
<dbReference type="InterPro" id="IPR051538">
    <property type="entry name" value="Acyl-CoA_Synth/Transferase"/>
</dbReference>
<dbReference type="GO" id="GO:0016874">
    <property type="term" value="F:ligase activity"/>
    <property type="evidence" value="ECO:0007669"/>
    <property type="project" value="UniProtKB-KW"/>
</dbReference>
<evidence type="ECO:0000313" key="6">
    <source>
        <dbReference type="EMBL" id="ABM81166.1"/>
    </source>
</evidence>
<organism evidence="6 7">
    <name type="scientific">Hyperthermus butylicus (strain DSM 5456 / JCM 9403 / PLM1-5)</name>
    <dbReference type="NCBI Taxonomy" id="415426"/>
    <lineage>
        <taxon>Archaea</taxon>
        <taxon>Thermoproteota</taxon>
        <taxon>Thermoprotei</taxon>
        <taxon>Desulfurococcales</taxon>
        <taxon>Pyrodictiaceae</taxon>
        <taxon>Hyperthermus</taxon>
    </lineage>
</organism>
<keyword evidence="1" id="KW-0436">Ligase</keyword>
<dbReference type="GO" id="GO:0005524">
    <property type="term" value="F:ATP binding"/>
    <property type="evidence" value="ECO:0007669"/>
    <property type="project" value="UniProtKB-UniRule"/>
</dbReference>
<feature type="domain" description="ATP-grasp" evidence="5">
    <location>
        <begin position="25"/>
        <end position="61"/>
    </location>
</feature>
<dbReference type="HOGENOM" id="CLU_063044_1_1_2"/>
<dbReference type="OrthoDB" id="18103at2157"/>
<keyword evidence="3 4" id="KW-0067">ATP-binding</keyword>
<dbReference type="FunFam" id="3.30.1490.20:FF:000020">
    <property type="entry name" value="Protein lysine acetyltransferase"/>
    <property type="match status" value="1"/>
</dbReference>
<protein>
    <submittedName>
        <fullName evidence="6">Conserved archaeal protein</fullName>
    </submittedName>
</protein>
<accession>A2BMF5</accession>
<dbReference type="AlphaFoldDB" id="A2BMF5"/>
<dbReference type="PANTHER" id="PTHR43334">
    <property type="entry name" value="ACETATE--COA LIGASE [ADP-FORMING]"/>
    <property type="match status" value="1"/>
</dbReference>
<dbReference type="KEGG" id="hbu:Hbut_1337"/>
<proteinExistence type="predicted"/>
<dbReference type="Gene3D" id="3.30.470.20">
    <property type="entry name" value="ATP-grasp fold, B domain"/>
    <property type="match status" value="1"/>
</dbReference>
<keyword evidence="7" id="KW-1185">Reference proteome</keyword>
<name>A2BMF5_HYPBU</name>
<evidence type="ECO:0000256" key="3">
    <source>
        <dbReference type="ARBA" id="ARBA00022840"/>
    </source>
</evidence>
<gene>
    <name evidence="6" type="ordered locus">Hbut_1337</name>
</gene>
<dbReference type="Gene3D" id="3.30.1490.20">
    <property type="entry name" value="ATP-grasp fold, A domain"/>
    <property type="match status" value="1"/>
</dbReference>
<dbReference type="PANTHER" id="PTHR43334:SF1">
    <property type="entry name" value="3-HYDROXYPROPIONATE--COA LIGASE [ADP-FORMING]"/>
    <property type="match status" value="1"/>
</dbReference>
<dbReference type="PROSITE" id="PS50975">
    <property type="entry name" value="ATP_GRASP"/>
    <property type="match status" value="1"/>
</dbReference>
<evidence type="ECO:0000259" key="5">
    <source>
        <dbReference type="PROSITE" id="PS50975"/>
    </source>
</evidence>
<dbReference type="eggNOG" id="arCOG01338">
    <property type="taxonomic scope" value="Archaea"/>
</dbReference>
<dbReference type="Pfam" id="PF13549">
    <property type="entry name" value="ATP-grasp_5"/>
    <property type="match status" value="1"/>
</dbReference>
<dbReference type="InterPro" id="IPR013815">
    <property type="entry name" value="ATP_grasp_subdomain_1"/>
</dbReference>
<evidence type="ECO:0000256" key="4">
    <source>
        <dbReference type="PROSITE-ProRule" id="PRU00409"/>
    </source>
</evidence>
<dbReference type="GO" id="GO:0046872">
    <property type="term" value="F:metal ion binding"/>
    <property type="evidence" value="ECO:0007669"/>
    <property type="project" value="InterPro"/>
</dbReference>
<sequence>MGSAKDVLRKALEEGRKKLLEHEAYAVAEAYGLPVPRYGLARDPDEAARLSREIGFPVVLKIVSPDITHKSDVGGVILDIRSEDDARKAFTQIIENVKKHAPEARIAGVLIQEMVPSDLEVIVGATRDQIFGPLLMFGLGGIFVEVLKDVSFRLAPVTPIDAEEMIKEIKAYRILEGYRGKPPRDIEALKDIIVKTSKLMLENPEIQDIDLNPIMVFEKGKGAKIADIRIILRSEEGR</sequence>
<evidence type="ECO:0000313" key="7">
    <source>
        <dbReference type="Proteomes" id="UP000002593"/>
    </source>
</evidence>
<evidence type="ECO:0000256" key="2">
    <source>
        <dbReference type="ARBA" id="ARBA00022741"/>
    </source>
</evidence>
<dbReference type="EMBL" id="CP000493">
    <property type="protein sequence ID" value="ABM81166.1"/>
    <property type="molecule type" value="Genomic_DNA"/>
</dbReference>
<dbReference type="EnsemblBacteria" id="ABM81166">
    <property type="protein sequence ID" value="ABM81166"/>
    <property type="gene ID" value="Hbut_1337"/>
</dbReference>
<dbReference type="SUPFAM" id="SSF56059">
    <property type="entry name" value="Glutathione synthetase ATP-binding domain-like"/>
    <property type="match status" value="1"/>
</dbReference>
<dbReference type="STRING" id="415426.Hbut_1337"/>
<keyword evidence="2 4" id="KW-0547">Nucleotide-binding</keyword>
<dbReference type="Proteomes" id="UP000002593">
    <property type="component" value="Chromosome"/>
</dbReference>